<gene>
    <name evidence="2" type="ORF">C1707_03500</name>
    <name evidence="3" type="ORF">CFHF_09215</name>
</gene>
<feature type="domain" description="Extensin-like C-terminal" evidence="1">
    <location>
        <begin position="69"/>
        <end position="237"/>
    </location>
</feature>
<name>A0A2N5CV89_9CAUL</name>
<dbReference type="Proteomes" id="UP000281192">
    <property type="component" value="Chromosome"/>
</dbReference>
<dbReference type="AlphaFoldDB" id="A0A2N5CV89"/>
<evidence type="ECO:0000313" key="5">
    <source>
        <dbReference type="Proteomes" id="UP000281192"/>
    </source>
</evidence>
<accession>A0A2N5CV89</accession>
<sequence>MKPASPQALALAEIGGLLLDAALAGLLLLALVERIAPPQDLAWKPFSLDQPLGLATESKLARIGADPAACRAALRAGGITPVDQPVREEGFCSTRDTVRAPSRLSPAAPVMTCPLALRYAMWERQVLAPAADRLLDSRLVRVDHLGTYACRTIYGRPGERPSQHAKASALDVSGVRLADGRRLTIAGDFRKPGPEGRFLRVARTGACELFGAVLGPDYNAAHADHLHLDLSPYRLCR</sequence>
<reference evidence="3 4" key="1">
    <citation type="submission" date="2017-12" db="EMBL/GenBank/DDBJ databases">
        <title>The genome sequence of Caulobacter flavus CGMCC1 15093.</title>
        <authorList>
            <person name="Gao J."/>
            <person name="Mao X."/>
            <person name="Sun J."/>
        </authorList>
    </citation>
    <scope>NUCLEOTIDE SEQUENCE [LARGE SCALE GENOMIC DNA]</scope>
    <source>
        <strain evidence="3 4">CGMCC1 15093</strain>
    </source>
</reference>
<protein>
    <submittedName>
        <fullName evidence="3">Extensin family protein</fullName>
    </submittedName>
</protein>
<evidence type="ECO:0000313" key="3">
    <source>
        <dbReference type="EMBL" id="PLR17714.1"/>
    </source>
</evidence>
<dbReference type="InterPro" id="IPR009683">
    <property type="entry name" value="Extensin-like_C"/>
</dbReference>
<reference evidence="2 5" key="2">
    <citation type="submission" date="2018-01" db="EMBL/GenBank/DDBJ databases">
        <title>Complete genome sequence of Caulobacter flavus RHGG3.</title>
        <authorList>
            <person name="Yang E."/>
        </authorList>
    </citation>
    <scope>NUCLEOTIDE SEQUENCE [LARGE SCALE GENOMIC DNA]</scope>
    <source>
        <strain evidence="2 5">RHGG3</strain>
    </source>
</reference>
<keyword evidence="5" id="KW-1185">Reference proteome</keyword>
<dbReference type="OrthoDB" id="9809788at2"/>
<dbReference type="Pfam" id="PF06904">
    <property type="entry name" value="Extensin-like_C"/>
    <property type="match status" value="1"/>
</dbReference>
<dbReference type="RefSeq" id="WP_101712823.1">
    <property type="nucleotide sequence ID" value="NZ_CP026100.1"/>
</dbReference>
<evidence type="ECO:0000313" key="2">
    <source>
        <dbReference type="EMBL" id="AYV49439.1"/>
    </source>
</evidence>
<organism evidence="3 4">
    <name type="scientific">Caulobacter flavus</name>
    <dbReference type="NCBI Taxonomy" id="1679497"/>
    <lineage>
        <taxon>Bacteria</taxon>
        <taxon>Pseudomonadati</taxon>
        <taxon>Pseudomonadota</taxon>
        <taxon>Alphaproteobacteria</taxon>
        <taxon>Caulobacterales</taxon>
        <taxon>Caulobacteraceae</taxon>
        <taxon>Caulobacter</taxon>
    </lineage>
</organism>
<dbReference type="EMBL" id="PJRQ01000017">
    <property type="protein sequence ID" value="PLR17714.1"/>
    <property type="molecule type" value="Genomic_DNA"/>
</dbReference>
<dbReference type="Proteomes" id="UP000234483">
    <property type="component" value="Unassembled WGS sequence"/>
</dbReference>
<dbReference type="KEGG" id="cfh:C1707_03500"/>
<dbReference type="EMBL" id="CP026100">
    <property type="protein sequence ID" value="AYV49439.1"/>
    <property type="molecule type" value="Genomic_DNA"/>
</dbReference>
<evidence type="ECO:0000313" key="4">
    <source>
        <dbReference type="Proteomes" id="UP000234483"/>
    </source>
</evidence>
<evidence type="ECO:0000259" key="1">
    <source>
        <dbReference type="Pfam" id="PF06904"/>
    </source>
</evidence>
<proteinExistence type="predicted"/>